<dbReference type="AlphaFoldDB" id="A0A2S1SWA4"/>
<dbReference type="Proteomes" id="UP000244900">
    <property type="component" value="Chromosome"/>
</dbReference>
<sequence>MLDISTVVIGTAAFGAMRAIGAHPAGPARVRADRHRSAPIGTGRHRFAPIGTGGRGRWSAPIAVIDLST</sequence>
<dbReference type="KEGG" id="stir:DDW44_18560"/>
<evidence type="ECO:0000313" key="2">
    <source>
        <dbReference type="Proteomes" id="UP000244900"/>
    </source>
</evidence>
<accession>A0A2S1SWA4</accession>
<keyword evidence="2" id="KW-1185">Reference proteome</keyword>
<organism evidence="1 2">
    <name type="scientific">Streptomyces tirandamycinicus</name>
    <dbReference type="NCBI Taxonomy" id="2174846"/>
    <lineage>
        <taxon>Bacteria</taxon>
        <taxon>Bacillati</taxon>
        <taxon>Actinomycetota</taxon>
        <taxon>Actinomycetes</taxon>
        <taxon>Kitasatosporales</taxon>
        <taxon>Streptomycetaceae</taxon>
        <taxon>Streptomyces</taxon>
    </lineage>
</organism>
<dbReference type="RefSeq" id="WP_108907114.1">
    <property type="nucleotide sequence ID" value="NZ_CP029188.1"/>
</dbReference>
<protein>
    <submittedName>
        <fullName evidence="1">Uncharacterized protein</fullName>
    </submittedName>
</protein>
<name>A0A2S1SWA4_9ACTN</name>
<reference evidence="1 2" key="1">
    <citation type="submission" date="2018-05" db="EMBL/GenBank/DDBJ databases">
        <title>Complete genome sequence of sponge-derived Streptomyces sp. HNM0039.</title>
        <authorList>
            <person name="Huang X."/>
            <person name="Zhou S."/>
        </authorList>
    </citation>
    <scope>NUCLEOTIDE SEQUENCE [LARGE SCALE GENOMIC DNA]</scope>
    <source>
        <strain evidence="1 2">HNM0039</strain>
    </source>
</reference>
<dbReference type="EMBL" id="CP029188">
    <property type="protein sequence ID" value="AWI30557.1"/>
    <property type="molecule type" value="Genomic_DNA"/>
</dbReference>
<proteinExistence type="predicted"/>
<gene>
    <name evidence="1" type="ORF">DDW44_18560</name>
</gene>
<evidence type="ECO:0000313" key="1">
    <source>
        <dbReference type="EMBL" id="AWI30557.1"/>
    </source>
</evidence>